<protein>
    <recommendedName>
        <fullName evidence="1">Heterokaryon incompatibility domain-containing protein</fullName>
    </recommendedName>
</protein>
<gene>
    <name evidence="2" type="ORF">FANTH_13335</name>
</gene>
<sequence>MNNWHTTQCTKPDITVFPGLDVPTCMNCGEICPSYEADNKHKDDLQIPSARRRSAMQLNGPPSMPYQNYAYTHDPDGSLHSALVSLVDQESCDKETDKHAPYSSTVKVAQTSSLQVSKTSYESLGGTKIRVLRLFKGHFGDLLRGDFETVSIQDGRDNATPYEAVSYTWAKGNGKREKDHAIFIGERWESLPITENCYDALQNCRFDDRDRRLWVDAICINQSNISERTHQVSMMRHIYSTASRVLIYLGMDDTRSGSELTHDPKILSDNPYFSRIWVVQEIASAKRALVLYQRQAMCWSFFHRHLHALSSERWMRHFGSPRQIDDARGFLTLLRDTRNCNASDPRDKIFALLGL</sequence>
<dbReference type="PANTHER" id="PTHR24148:SF81">
    <property type="entry name" value="HETEROKARYON INCOMPATIBILITY DOMAIN-CONTAINING PROTEIN"/>
    <property type="match status" value="1"/>
</dbReference>
<reference evidence="2 3" key="1">
    <citation type="journal article" date="2020" name="BMC Genomics">
        <title>Correction to: Identification and distribution of gene clusters required for synthesis of sphingolipid metabolism inhibitors in diverse species of the filamentous fungus Fusarium.</title>
        <authorList>
            <person name="Kim H.S."/>
            <person name="Lohmar J.M."/>
            <person name="Busman M."/>
            <person name="Brown D.W."/>
            <person name="Naumann T.A."/>
            <person name="Divon H.H."/>
            <person name="Lysoe E."/>
            <person name="Uhlig S."/>
            <person name="Proctor R.H."/>
        </authorList>
    </citation>
    <scope>NUCLEOTIDE SEQUENCE [LARGE SCALE GENOMIC DNA]</scope>
    <source>
        <strain evidence="2 3">NRRL 25214</strain>
    </source>
</reference>
<dbReference type="PANTHER" id="PTHR24148">
    <property type="entry name" value="ANKYRIN REPEAT DOMAIN-CONTAINING PROTEIN 39 HOMOLOG-RELATED"/>
    <property type="match status" value="1"/>
</dbReference>
<proteinExistence type="predicted"/>
<dbReference type="AlphaFoldDB" id="A0A8H5DQ80"/>
<comment type="caution">
    <text evidence="2">The sequence shown here is derived from an EMBL/GenBank/DDBJ whole genome shotgun (WGS) entry which is preliminary data.</text>
</comment>
<dbReference type="EMBL" id="JABEVY010000475">
    <property type="protein sequence ID" value="KAF5231667.1"/>
    <property type="molecule type" value="Genomic_DNA"/>
</dbReference>
<accession>A0A8H5DQ80</accession>
<evidence type="ECO:0000313" key="3">
    <source>
        <dbReference type="Proteomes" id="UP000573603"/>
    </source>
</evidence>
<dbReference type="InterPro" id="IPR052895">
    <property type="entry name" value="HetReg/Transcr_Mod"/>
</dbReference>
<dbReference type="Pfam" id="PF06985">
    <property type="entry name" value="HET"/>
    <property type="match status" value="1"/>
</dbReference>
<organism evidence="2 3">
    <name type="scientific">Fusarium anthophilum</name>
    <dbReference type="NCBI Taxonomy" id="48485"/>
    <lineage>
        <taxon>Eukaryota</taxon>
        <taxon>Fungi</taxon>
        <taxon>Dikarya</taxon>
        <taxon>Ascomycota</taxon>
        <taxon>Pezizomycotina</taxon>
        <taxon>Sordariomycetes</taxon>
        <taxon>Hypocreomycetidae</taxon>
        <taxon>Hypocreales</taxon>
        <taxon>Nectriaceae</taxon>
        <taxon>Fusarium</taxon>
        <taxon>Fusarium fujikuroi species complex</taxon>
    </lineage>
</organism>
<feature type="domain" description="Heterokaryon incompatibility" evidence="1">
    <location>
        <begin position="162"/>
        <end position="262"/>
    </location>
</feature>
<name>A0A8H5DQ80_9HYPO</name>
<evidence type="ECO:0000259" key="1">
    <source>
        <dbReference type="Pfam" id="PF06985"/>
    </source>
</evidence>
<evidence type="ECO:0000313" key="2">
    <source>
        <dbReference type="EMBL" id="KAF5231667.1"/>
    </source>
</evidence>
<dbReference type="Proteomes" id="UP000573603">
    <property type="component" value="Unassembled WGS sequence"/>
</dbReference>
<keyword evidence="3" id="KW-1185">Reference proteome</keyword>
<dbReference type="InterPro" id="IPR010730">
    <property type="entry name" value="HET"/>
</dbReference>